<comment type="caution">
    <text evidence="3">The sequence shown here is derived from an EMBL/GenBank/DDBJ whole genome shotgun (WGS) entry which is preliminary data.</text>
</comment>
<feature type="signal peptide" evidence="1">
    <location>
        <begin position="1"/>
        <end position="21"/>
    </location>
</feature>
<accession>A0ABT7X6Y0</accession>
<name>A0ABT7X6Y0_9BACE</name>
<dbReference type="Proteomes" id="UP001167871">
    <property type="component" value="Unassembled WGS sequence"/>
</dbReference>
<evidence type="ECO:0000313" key="4">
    <source>
        <dbReference type="Proteomes" id="UP001167871"/>
    </source>
</evidence>
<keyword evidence="4" id="KW-1185">Reference proteome</keyword>
<dbReference type="Gene3D" id="2.40.100.20">
    <property type="match status" value="1"/>
</dbReference>
<dbReference type="RefSeq" id="WP_204472023.1">
    <property type="nucleotide sequence ID" value="NZ_JACJJJ010000024.1"/>
</dbReference>
<keyword evidence="1" id="KW-0732">Signal</keyword>
<feature type="chain" id="PRO_5045644527" evidence="1">
    <location>
        <begin position="22"/>
        <end position="155"/>
    </location>
</feature>
<dbReference type="Pfam" id="PF18050">
    <property type="entry name" value="Cyclophil_like2"/>
    <property type="match status" value="1"/>
</dbReference>
<reference evidence="3" key="1">
    <citation type="submission" date="2023-06" db="EMBL/GenBank/DDBJ databases">
        <authorList>
            <person name="Zeman M."/>
            <person name="Kubasova T."/>
            <person name="Jahodarova E."/>
            <person name="Nykrynova M."/>
            <person name="Rychlik I."/>
        </authorList>
    </citation>
    <scope>NUCLEOTIDE SEQUENCE</scope>
    <source>
        <strain evidence="3">84_SSukc20</strain>
    </source>
</reference>
<organism evidence="3 4">
    <name type="scientific">Bacteroides gallinaceum</name>
    <dbReference type="NCBI Taxonomy" id="1462571"/>
    <lineage>
        <taxon>Bacteria</taxon>
        <taxon>Pseudomonadati</taxon>
        <taxon>Bacteroidota</taxon>
        <taxon>Bacteroidia</taxon>
        <taxon>Bacteroidales</taxon>
        <taxon>Bacteroidaceae</taxon>
        <taxon>Bacteroides</taxon>
    </lineage>
</organism>
<evidence type="ECO:0000259" key="2">
    <source>
        <dbReference type="Pfam" id="PF18050"/>
    </source>
</evidence>
<dbReference type="InterPro" id="IPR041183">
    <property type="entry name" value="Cyclophilin-like"/>
</dbReference>
<evidence type="ECO:0000256" key="1">
    <source>
        <dbReference type="SAM" id="SignalP"/>
    </source>
</evidence>
<sequence>MNRLHLVLLLLLSVFMTAVQAQQRVSDNQMKANMGNNTIRLTIKDGKTFTATLADNSSADALIELLSKGDVTVKMEDYGNMEKVGPLGTSLPRNDRQTSTGPGDIILYQGKYLVIYYSTNSWNFTRIGKIDNTNGAQLKSALGNGDVTVTLSLGK</sequence>
<gene>
    <name evidence="3" type="ORF">QVO10_10625</name>
</gene>
<dbReference type="EMBL" id="JAUEII010000022">
    <property type="protein sequence ID" value="MDN0049835.1"/>
    <property type="molecule type" value="Genomic_DNA"/>
</dbReference>
<feature type="domain" description="Cyclophilin-like" evidence="2">
    <location>
        <begin position="45"/>
        <end position="151"/>
    </location>
</feature>
<protein>
    <submittedName>
        <fullName evidence="3">Cyclophilin-like fold protein</fullName>
    </submittedName>
</protein>
<reference evidence="3" key="2">
    <citation type="submission" date="2024-05" db="EMBL/GenBank/DDBJ databases">
        <title>Identification and characterization of horizontal gene transfer across gut microbiota members of farm animals based on homology search.</title>
        <authorList>
            <person name="Schwarzerova J."/>
            <person name="Nykrynova M."/>
            <person name="Jureckova K."/>
            <person name="Cejkova D."/>
            <person name="Rychlik I."/>
        </authorList>
    </citation>
    <scope>NUCLEOTIDE SEQUENCE</scope>
    <source>
        <strain evidence="3">84_SSukc20</strain>
    </source>
</reference>
<evidence type="ECO:0000313" key="3">
    <source>
        <dbReference type="EMBL" id="MDN0049835.1"/>
    </source>
</evidence>
<proteinExistence type="predicted"/>